<feature type="non-terminal residue" evidence="1">
    <location>
        <position position="1"/>
    </location>
</feature>
<evidence type="ECO:0000313" key="1">
    <source>
        <dbReference type="EMBL" id="GAG02210.1"/>
    </source>
</evidence>
<dbReference type="EMBL" id="BARS01029236">
    <property type="protein sequence ID" value="GAG02210.1"/>
    <property type="molecule type" value="Genomic_DNA"/>
</dbReference>
<comment type="caution">
    <text evidence="1">The sequence shown here is derived from an EMBL/GenBank/DDBJ whole genome shotgun (WGS) entry which is preliminary data.</text>
</comment>
<organism evidence="1">
    <name type="scientific">marine sediment metagenome</name>
    <dbReference type="NCBI Taxonomy" id="412755"/>
    <lineage>
        <taxon>unclassified sequences</taxon>
        <taxon>metagenomes</taxon>
        <taxon>ecological metagenomes</taxon>
    </lineage>
</organism>
<name>X0U9H2_9ZZZZ</name>
<dbReference type="AlphaFoldDB" id="X0U9H2"/>
<protein>
    <submittedName>
        <fullName evidence="1">Uncharacterized protein</fullName>
    </submittedName>
</protein>
<proteinExistence type="predicted"/>
<gene>
    <name evidence="1" type="ORF">S01H1_45720</name>
</gene>
<reference evidence="1" key="1">
    <citation type="journal article" date="2014" name="Front. Microbiol.">
        <title>High frequency of phylogenetically diverse reductive dehalogenase-homologous genes in deep subseafloor sedimentary metagenomes.</title>
        <authorList>
            <person name="Kawai M."/>
            <person name="Futagami T."/>
            <person name="Toyoda A."/>
            <person name="Takaki Y."/>
            <person name="Nishi S."/>
            <person name="Hori S."/>
            <person name="Arai W."/>
            <person name="Tsubouchi T."/>
            <person name="Morono Y."/>
            <person name="Uchiyama I."/>
            <person name="Ito T."/>
            <person name="Fujiyama A."/>
            <person name="Inagaki F."/>
            <person name="Takami H."/>
        </authorList>
    </citation>
    <scope>NUCLEOTIDE SEQUENCE</scope>
    <source>
        <strain evidence="1">Expedition CK06-06</strain>
    </source>
</reference>
<feature type="non-terminal residue" evidence="1">
    <location>
        <position position="263"/>
    </location>
</feature>
<sequence>PNADCTGGGTCVLVPHVLAMELIGDKTTSPLQACCAESVCTTELPWVCVDGGGRPQGPGTLCGYCDENSPNPGAPCTPGLGQCEPGECFPIPTCETQACCNEQTGECIEVTGIGTPCPPPTVPQGYGTDCDPNRCELKELDEPCEDCGPGDHWVDTCFEGYDRMPTAALAAVDTNGDCYPETNLILSGPATIHRSDPMDDSVSFPALRPVDGHLDVIDTEIVQMYLTGGGGVTLRAGGGGGAGGVLWPSLGAIAEQYPQPPGD</sequence>
<accession>X0U9H2</accession>